<dbReference type="Proteomes" id="UP001304243">
    <property type="component" value="Unassembled WGS sequence"/>
</dbReference>
<feature type="region of interest" description="Disordered" evidence="1">
    <location>
        <begin position="362"/>
        <end position="383"/>
    </location>
</feature>
<reference evidence="3 4" key="1">
    <citation type="submission" date="2022-11" db="EMBL/GenBank/DDBJ databases">
        <title>Mucor velutinosus strain NIH1002 WGS.</title>
        <authorList>
            <person name="Subramanian P."/>
            <person name="Mullikin J.C."/>
            <person name="Segre J.A."/>
            <person name="Zelazny A.M."/>
        </authorList>
    </citation>
    <scope>NUCLEOTIDE SEQUENCE [LARGE SCALE GENOMIC DNA]</scope>
    <source>
        <strain evidence="3 4">NIH1002</strain>
    </source>
</reference>
<feature type="compositionally biased region" description="Polar residues" evidence="1">
    <location>
        <begin position="141"/>
        <end position="157"/>
    </location>
</feature>
<feature type="region of interest" description="Disordered" evidence="1">
    <location>
        <begin position="1"/>
        <end position="46"/>
    </location>
</feature>
<evidence type="ECO:0000313" key="3">
    <source>
        <dbReference type="EMBL" id="KAK4509331.1"/>
    </source>
</evidence>
<evidence type="ECO:0000256" key="1">
    <source>
        <dbReference type="SAM" id="MobiDB-lite"/>
    </source>
</evidence>
<dbReference type="EMBL" id="JASEJX010000039">
    <property type="protein sequence ID" value="KAK4509331.1"/>
    <property type="molecule type" value="Genomic_DNA"/>
</dbReference>
<feature type="compositionally biased region" description="Polar residues" evidence="1">
    <location>
        <begin position="58"/>
        <end position="76"/>
    </location>
</feature>
<dbReference type="GO" id="GO:0010513">
    <property type="term" value="P:positive regulation of phosphatidylinositol biosynthetic process"/>
    <property type="evidence" value="ECO:0007669"/>
    <property type="project" value="TreeGrafter"/>
</dbReference>
<dbReference type="GO" id="GO:0000011">
    <property type="term" value="P:vacuole inheritance"/>
    <property type="evidence" value="ECO:0007669"/>
    <property type="project" value="TreeGrafter"/>
</dbReference>
<keyword evidence="2" id="KW-1133">Transmembrane helix</keyword>
<dbReference type="RefSeq" id="XP_064675997.1">
    <property type="nucleotide sequence ID" value="XM_064826940.1"/>
</dbReference>
<proteinExistence type="predicted"/>
<protein>
    <submittedName>
        <fullName evidence="3">Uncharacterized protein</fullName>
    </submittedName>
</protein>
<evidence type="ECO:0000256" key="2">
    <source>
        <dbReference type="SAM" id="Phobius"/>
    </source>
</evidence>
<evidence type="ECO:0000313" key="4">
    <source>
        <dbReference type="Proteomes" id="UP001304243"/>
    </source>
</evidence>
<dbReference type="GO" id="GO:0070772">
    <property type="term" value="C:PAS complex"/>
    <property type="evidence" value="ECO:0007669"/>
    <property type="project" value="TreeGrafter"/>
</dbReference>
<dbReference type="PANTHER" id="PTHR28258:SF1">
    <property type="entry name" value="VACUOLAR SEGREGATION PROTEIN 7"/>
    <property type="match status" value="1"/>
</dbReference>
<sequence>MPVNNGEGSEEEPQRQPQERRPILPKYATTTHADKKIAPVSTADFNKNLTVEKARFDSTSSVNIPHPPTASNSTPITPLAPLIVKTPPPIDDSQQDTSTHPSLPPPLTTSVTLPAVATVQSLSGASTPTTTTAPTINTMPSQSTPLMTKSTKPTTAVATMKAATDDRRSTIKRKKLPPMSGTATPSEVFHRNLVDAVSNVEDSDENEQYVYPYSGNNTDSTHHMNSTDTIHRTTSSSLYRPQSARSFINNSPQQDLLPTKSSSGFLGDLLRPILFKSKSDSKAIYKQQREEQFARPKLRSYVMDHPYNQTTQTAKDWFDGKHSPPLYQGGSRRKMYSNYGLGGNDAGYTTDDEEAQHLLATHPTRRSQQQQQQQQHHRKQTNASSRLIRNSLVFLISLVIILFLSITYLAKPLQELTVEISRVLSSDKELIFDLHISAINSNIWTVHVAEADISVFAFSQVVPMNSLIPSPIARGVDPAEYLGGFYHFDEPLSFPSSLISKHPVTAISQIRIKSPGADKSGNERWSRIIRYPYGLVVRGVLKYRPLALLSPYPQSLAICDVVRVNPTTDKVSEDPDQGFCLSYNNNHTVVVRTAAASLVNQTAMVY</sequence>
<organism evidence="3 4">
    <name type="scientific">Mucor velutinosus</name>
    <dbReference type="NCBI Taxonomy" id="708070"/>
    <lineage>
        <taxon>Eukaryota</taxon>
        <taxon>Fungi</taxon>
        <taxon>Fungi incertae sedis</taxon>
        <taxon>Mucoromycota</taxon>
        <taxon>Mucoromycotina</taxon>
        <taxon>Mucoromycetes</taxon>
        <taxon>Mucorales</taxon>
        <taxon>Mucorineae</taxon>
        <taxon>Mucoraceae</taxon>
        <taxon>Mucor</taxon>
    </lineage>
</organism>
<feature type="compositionally biased region" description="Low complexity" evidence="1">
    <location>
        <begin position="127"/>
        <end position="140"/>
    </location>
</feature>
<gene>
    <name evidence="3" type="ORF">ATC70_007682</name>
</gene>
<dbReference type="GeneID" id="89951368"/>
<dbReference type="AlphaFoldDB" id="A0AAN7HW40"/>
<comment type="caution">
    <text evidence="3">The sequence shown here is derived from an EMBL/GenBank/DDBJ whole genome shotgun (WGS) entry which is preliminary data.</text>
</comment>
<dbReference type="GO" id="GO:0000329">
    <property type="term" value="C:fungal-type vacuole membrane"/>
    <property type="evidence" value="ECO:0007669"/>
    <property type="project" value="TreeGrafter"/>
</dbReference>
<feature type="region of interest" description="Disordered" evidence="1">
    <location>
        <begin position="58"/>
        <end position="110"/>
    </location>
</feature>
<keyword evidence="4" id="KW-1185">Reference proteome</keyword>
<dbReference type="GO" id="GO:1903778">
    <property type="term" value="P:protein localization to vacuolar membrane"/>
    <property type="evidence" value="ECO:0007669"/>
    <property type="project" value="TreeGrafter"/>
</dbReference>
<dbReference type="Pfam" id="PF12751">
    <property type="entry name" value="Vac7"/>
    <property type="match status" value="1"/>
</dbReference>
<feature type="region of interest" description="Disordered" evidence="1">
    <location>
        <begin position="122"/>
        <end position="185"/>
    </location>
</feature>
<feature type="compositionally biased region" description="Basic and acidic residues" evidence="1">
    <location>
        <begin position="12"/>
        <end position="22"/>
    </location>
</feature>
<dbReference type="InterPro" id="IPR024260">
    <property type="entry name" value="Vac7"/>
</dbReference>
<keyword evidence="2" id="KW-0812">Transmembrane</keyword>
<dbReference type="PANTHER" id="PTHR28258">
    <property type="entry name" value="VACUOLAR SEGREGATION PROTEIN 7"/>
    <property type="match status" value="1"/>
</dbReference>
<name>A0AAN7HW40_9FUNG</name>
<keyword evidence="2" id="KW-0472">Membrane</keyword>
<feature type="transmembrane region" description="Helical" evidence="2">
    <location>
        <begin position="387"/>
        <end position="410"/>
    </location>
</feature>
<accession>A0AAN7HW40</accession>